<keyword evidence="6" id="KW-0326">Glycosidase</keyword>
<dbReference type="EC" id="3.2.1.51" evidence="3"/>
<dbReference type="GO" id="GO:0005764">
    <property type="term" value="C:lysosome"/>
    <property type="evidence" value="ECO:0007669"/>
    <property type="project" value="TreeGrafter"/>
</dbReference>
<dbReference type="Pfam" id="PF01120">
    <property type="entry name" value="Alpha_L_fucos"/>
    <property type="match status" value="1"/>
</dbReference>
<organism evidence="8 9">
    <name type="scientific">Cohnella rhizosphaerae</name>
    <dbReference type="NCBI Taxonomy" id="1457232"/>
    <lineage>
        <taxon>Bacteria</taxon>
        <taxon>Bacillati</taxon>
        <taxon>Bacillota</taxon>
        <taxon>Bacilli</taxon>
        <taxon>Bacillales</taxon>
        <taxon>Paenibacillaceae</taxon>
        <taxon>Cohnella</taxon>
    </lineage>
</organism>
<accession>A0A9X4KP20</accession>
<dbReference type="SUPFAM" id="SSF51445">
    <property type="entry name" value="(Trans)glycosidases"/>
    <property type="match status" value="1"/>
</dbReference>
<dbReference type="GO" id="GO:0004560">
    <property type="term" value="F:alpha-L-fucosidase activity"/>
    <property type="evidence" value="ECO:0007669"/>
    <property type="project" value="InterPro"/>
</dbReference>
<comment type="caution">
    <text evidence="8">The sequence shown here is derived from an EMBL/GenBank/DDBJ whole genome shotgun (WGS) entry which is preliminary data.</text>
</comment>
<dbReference type="InterPro" id="IPR057739">
    <property type="entry name" value="Glyco_hydro_29_N"/>
</dbReference>
<keyword evidence="9" id="KW-1185">Reference proteome</keyword>
<gene>
    <name evidence="8" type="ORF">OMP40_01320</name>
</gene>
<name>A0A9X4KP20_9BACL</name>
<evidence type="ECO:0000313" key="8">
    <source>
        <dbReference type="EMBL" id="MDG0808200.1"/>
    </source>
</evidence>
<dbReference type="PIRSF" id="PIRSF001092">
    <property type="entry name" value="Alpha-L-fucosidase"/>
    <property type="match status" value="1"/>
</dbReference>
<sequence length="429" mass="49094">MRRRYEGMVRQAQTSGVNQGFGDRRFGLFIHWGLYAIPGWHEQIQMRQRMEKSQYQTLQAQFDPQRFDPDAWIDLAEQAGMKYICFTTKHHDGFCLWDTQYTDFKITNTPYGRDTLAMLADACGRRGMGLSLYYSIPDWHHPNGYNPLSSHQVPTVPEDEPDMDRYIDFVKNQIAELCTNYGEIFSFFWDIPPRIYYPSLNAMIRRLQPGILINDRGYDEGDYSTPERHVPAGWKFDKPTEAVQSIGRQSWGYRTNEDYYSLQFLTQSIAKIMAMGGNYALNVGPKADGTIPDIGVHMIRAIGQWYQSVKEAYEGAEPISALFGRDDLMFTRKGNALYVHLVPTPESSGIILNPVTVMPHRAILLNNGASVMAAVEKMPTLADEKDYLHLFDIPVNEFVSQVIVIKLVFDDLSEIVGSFESVGQLENRF</sequence>
<evidence type="ECO:0000313" key="9">
    <source>
        <dbReference type="Proteomes" id="UP001153404"/>
    </source>
</evidence>
<evidence type="ECO:0000256" key="6">
    <source>
        <dbReference type="ARBA" id="ARBA00023295"/>
    </source>
</evidence>
<evidence type="ECO:0000256" key="2">
    <source>
        <dbReference type="ARBA" id="ARBA00007951"/>
    </source>
</evidence>
<dbReference type="GO" id="GO:0016139">
    <property type="term" value="P:glycoside catabolic process"/>
    <property type="evidence" value="ECO:0007669"/>
    <property type="project" value="TreeGrafter"/>
</dbReference>
<dbReference type="GO" id="GO:0006004">
    <property type="term" value="P:fucose metabolic process"/>
    <property type="evidence" value="ECO:0007669"/>
    <property type="project" value="InterPro"/>
</dbReference>
<dbReference type="RefSeq" id="WP_277529187.1">
    <property type="nucleotide sequence ID" value="NZ_JAPDIA010000001.1"/>
</dbReference>
<proteinExistence type="inferred from homology"/>
<evidence type="ECO:0000256" key="3">
    <source>
        <dbReference type="ARBA" id="ARBA00012662"/>
    </source>
</evidence>
<dbReference type="AlphaFoldDB" id="A0A9X4KP20"/>
<comment type="similarity">
    <text evidence="2">Belongs to the glycosyl hydrolase 29 family.</text>
</comment>
<evidence type="ECO:0000256" key="1">
    <source>
        <dbReference type="ARBA" id="ARBA00004071"/>
    </source>
</evidence>
<comment type="function">
    <text evidence="1">Alpha-L-fucosidase is responsible for hydrolyzing the alpha-1,6-linked fucose joined to the reducing-end N-acetylglucosamine of the carbohydrate moieties of glycoproteins.</text>
</comment>
<dbReference type="Proteomes" id="UP001153404">
    <property type="component" value="Unassembled WGS sequence"/>
</dbReference>
<dbReference type="SMART" id="SM00812">
    <property type="entry name" value="Alpha_L_fucos"/>
    <property type="match status" value="1"/>
</dbReference>
<dbReference type="PRINTS" id="PR00741">
    <property type="entry name" value="GLHYDRLASE29"/>
</dbReference>
<evidence type="ECO:0000259" key="7">
    <source>
        <dbReference type="Pfam" id="PF01120"/>
    </source>
</evidence>
<evidence type="ECO:0000256" key="5">
    <source>
        <dbReference type="ARBA" id="ARBA00022801"/>
    </source>
</evidence>
<keyword evidence="4" id="KW-0732">Signal</keyword>
<reference evidence="8" key="1">
    <citation type="submission" date="2022-10" db="EMBL/GenBank/DDBJ databases">
        <title>Comparative genomic analysis of Cohnella hashimotonis sp. nov., isolated from the International Space Station.</title>
        <authorList>
            <person name="Simpson A."/>
            <person name="Venkateswaran K."/>
        </authorList>
    </citation>
    <scope>NUCLEOTIDE SEQUENCE</scope>
    <source>
        <strain evidence="8">DSM 28161</strain>
    </source>
</reference>
<evidence type="ECO:0000256" key="4">
    <source>
        <dbReference type="ARBA" id="ARBA00022729"/>
    </source>
</evidence>
<dbReference type="PANTHER" id="PTHR10030">
    <property type="entry name" value="ALPHA-L-FUCOSIDASE"/>
    <property type="match status" value="1"/>
</dbReference>
<dbReference type="PANTHER" id="PTHR10030:SF37">
    <property type="entry name" value="ALPHA-L-FUCOSIDASE-RELATED"/>
    <property type="match status" value="1"/>
</dbReference>
<feature type="domain" description="Glycoside hydrolase family 29 N-terminal" evidence="7">
    <location>
        <begin position="3"/>
        <end position="308"/>
    </location>
</feature>
<protein>
    <recommendedName>
        <fullName evidence="3">alpha-L-fucosidase</fullName>
        <ecNumber evidence="3">3.2.1.51</ecNumber>
    </recommendedName>
</protein>
<dbReference type="InterPro" id="IPR000933">
    <property type="entry name" value="Glyco_hydro_29"/>
</dbReference>
<dbReference type="InterPro" id="IPR016286">
    <property type="entry name" value="FUC_metazoa-typ"/>
</dbReference>
<dbReference type="EMBL" id="JAPDIA010000001">
    <property type="protein sequence ID" value="MDG0808200.1"/>
    <property type="molecule type" value="Genomic_DNA"/>
</dbReference>
<keyword evidence="5" id="KW-0378">Hydrolase</keyword>
<dbReference type="InterPro" id="IPR017853">
    <property type="entry name" value="GH"/>
</dbReference>
<dbReference type="Gene3D" id="3.20.20.80">
    <property type="entry name" value="Glycosidases"/>
    <property type="match status" value="1"/>
</dbReference>